<dbReference type="PROSITE" id="PS50928">
    <property type="entry name" value="ABC_TM1"/>
    <property type="match status" value="1"/>
</dbReference>
<dbReference type="STRING" id="1150864.MILUP08_44051"/>
<comment type="similarity">
    <text evidence="7">Belongs to the binding-protein-dependent transport system permease family.</text>
</comment>
<feature type="transmembrane region" description="Helical" evidence="7">
    <location>
        <begin position="70"/>
        <end position="87"/>
    </location>
</feature>
<accession>I0L5N7</accession>
<evidence type="ECO:0000256" key="4">
    <source>
        <dbReference type="ARBA" id="ARBA00022692"/>
    </source>
</evidence>
<keyword evidence="11" id="KW-1185">Reference proteome</keyword>
<dbReference type="RefSeq" id="WP_007461012.1">
    <property type="nucleotide sequence ID" value="NZ_HF570108.1"/>
</dbReference>
<evidence type="ECO:0000313" key="11">
    <source>
        <dbReference type="Proteomes" id="UP000003448"/>
    </source>
</evidence>
<feature type="compositionally biased region" description="Basic and acidic residues" evidence="8">
    <location>
        <begin position="9"/>
        <end position="19"/>
    </location>
</feature>
<organism evidence="10 11">
    <name type="scientific">Micromonospora lupini str. Lupac 08</name>
    <dbReference type="NCBI Taxonomy" id="1150864"/>
    <lineage>
        <taxon>Bacteria</taxon>
        <taxon>Bacillati</taxon>
        <taxon>Actinomycetota</taxon>
        <taxon>Actinomycetes</taxon>
        <taxon>Micromonosporales</taxon>
        <taxon>Micromonosporaceae</taxon>
        <taxon>Micromonospora</taxon>
    </lineage>
</organism>
<evidence type="ECO:0000256" key="2">
    <source>
        <dbReference type="ARBA" id="ARBA00022448"/>
    </source>
</evidence>
<keyword evidence="5 7" id="KW-1133">Transmembrane helix</keyword>
<comment type="caution">
    <text evidence="10">The sequence shown here is derived from an EMBL/GenBank/DDBJ whole genome shotgun (WGS) entry which is preliminary data.</text>
</comment>
<feature type="region of interest" description="Disordered" evidence="8">
    <location>
        <begin position="1"/>
        <end position="59"/>
    </location>
</feature>
<dbReference type="PANTHER" id="PTHR30151:SF20">
    <property type="entry name" value="ABC TRANSPORTER PERMEASE PROTEIN HI_0355-RELATED"/>
    <property type="match status" value="1"/>
</dbReference>
<dbReference type="AlphaFoldDB" id="I0L5N7"/>
<protein>
    <submittedName>
        <fullName evidence="10">Putative ABC transporter</fullName>
    </submittedName>
</protein>
<keyword evidence="2 7" id="KW-0813">Transport</keyword>
<sequence length="322" mass="33894">MTENSLDTAGRRAAVDKASGEGAAAPTLASEGAPGAVDDAHSSRVASPPPGGRPPRPTLGRRAAALADSLWRPALVLVAFFVAWWFVAAREYVPNYLVPTPGQVWTTMTNQWSELARHTMVTLYETVLGFVLAAALGLATAVAIAYSRTLDKALYPIVLFAQVIPKIAIAPLLVVWFGLGLTPKIILAVLIAFFPVVISGVAGLRSTDPELLDLSATMGAGPWRTFRKIRFPNALPHLMAGLKVAVTLAVVGAVVGEFVGASEGLGYVLLLANGNLDSALLFADLILMSAIGIVLFVLVEIAEALLIPWHASRRVGVSLTTS</sequence>
<feature type="transmembrane region" description="Helical" evidence="7">
    <location>
        <begin position="279"/>
        <end position="306"/>
    </location>
</feature>
<dbReference type="SUPFAM" id="SSF161098">
    <property type="entry name" value="MetI-like"/>
    <property type="match status" value="1"/>
</dbReference>
<keyword evidence="4 7" id="KW-0812">Transmembrane</keyword>
<feature type="transmembrane region" description="Helical" evidence="7">
    <location>
        <begin position="185"/>
        <end position="204"/>
    </location>
</feature>
<dbReference type="Gene3D" id="1.10.3720.10">
    <property type="entry name" value="MetI-like"/>
    <property type="match status" value="1"/>
</dbReference>
<name>I0L5N7_9ACTN</name>
<proteinExistence type="inferred from homology"/>
<comment type="subcellular location">
    <subcellularLocation>
        <location evidence="1 7">Cell membrane</location>
        <topology evidence="1 7">Multi-pass membrane protein</topology>
    </subcellularLocation>
</comment>
<evidence type="ECO:0000313" key="10">
    <source>
        <dbReference type="EMBL" id="CCH19134.1"/>
    </source>
</evidence>
<evidence type="ECO:0000256" key="8">
    <source>
        <dbReference type="SAM" id="MobiDB-lite"/>
    </source>
</evidence>
<dbReference type="CDD" id="cd06261">
    <property type="entry name" value="TM_PBP2"/>
    <property type="match status" value="1"/>
</dbReference>
<dbReference type="InterPro" id="IPR035906">
    <property type="entry name" value="MetI-like_sf"/>
</dbReference>
<evidence type="ECO:0000259" key="9">
    <source>
        <dbReference type="PROSITE" id="PS50928"/>
    </source>
</evidence>
<dbReference type="EMBL" id="CAIE01000031">
    <property type="protein sequence ID" value="CCH19134.1"/>
    <property type="molecule type" value="Genomic_DNA"/>
</dbReference>
<keyword evidence="3" id="KW-1003">Cell membrane</keyword>
<dbReference type="Proteomes" id="UP000003448">
    <property type="component" value="Unassembled WGS sequence"/>
</dbReference>
<feature type="transmembrane region" description="Helical" evidence="7">
    <location>
        <begin position="127"/>
        <end position="146"/>
    </location>
</feature>
<dbReference type="eggNOG" id="COG0600">
    <property type="taxonomic scope" value="Bacteria"/>
</dbReference>
<dbReference type="InterPro" id="IPR000515">
    <property type="entry name" value="MetI-like"/>
</dbReference>
<feature type="compositionally biased region" description="Pro residues" evidence="8">
    <location>
        <begin position="47"/>
        <end position="57"/>
    </location>
</feature>
<gene>
    <name evidence="10" type="ORF">MILUP08_44051</name>
</gene>
<evidence type="ECO:0000256" key="1">
    <source>
        <dbReference type="ARBA" id="ARBA00004651"/>
    </source>
</evidence>
<keyword evidence="6 7" id="KW-0472">Membrane</keyword>
<dbReference type="PANTHER" id="PTHR30151">
    <property type="entry name" value="ALKANE SULFONATE ABC TRANSPORTER-RELATED, MEMBRANE SUBUNIT"/>
    <property type="match status" value="1"/>
</dbReference>
<dbReference type="Pfam" id="PF00528">
    <property type="entry name" value="BPD_transp_1"/>
    <property type="match status" value="1"/>
</dbReference>
<reference evidence="11" key="1">
    <citation type="journal article" date="2012" name="J. Bacteriol.">
        <title>Genome Sequence of Micromonospora lupini Lupac 08, Isolated from Root Nodules of Lupinus angustifolius.</title>
        <authorList>
            <person name="Alonso-Vega P."/>
            <person name="Normand P."/>
            <person name="Bacigalupe R."/>
            <person name="Pujic P."/>
            <person name="Lajus A."/>
            <person name="Vallenet D."/>
            <person name="Carro L."/>
            <person name="Coll P."/>
            <person name="Trujillo M.E."/>
        </authorList>
    </citation>
    <scope>NUCLEOTIDE SEQUENCE [LARGE SCALE GENOMIC DNA]</scope>
    <source>
        <strain evidence="11">Lupac 08</strain>
    </source>
</reference>
<evidence type="ECO:0000256" key="7">
    <source>
        <dbReference type="RuleBase" id="RU363032"/>
    </source>
</evidence>
<evidence type="ECO:0000256" key="5">
    <source>
        <dbReference type="ARBA" id="ARBA00022989"/>
    </source>
</evidence>
<evidence type="ECO:0000256" key="3">
    <source>
        <dbReference type="ARBA" id="ARBA00022475"/>
    </source>
</evidence>
<feature type="transmembrane region" description="Helical" evidence="7">
    <location>
        <begin position="153"/>
        <end position="179"/>
    </location>
</feature>
<evidence type="ECO:0000256" key="6">
    <source>
        <dbReference type="ARBA" id="ARBA00023136"/>
    </source>
</evidence>
<dbReference type="GO" id="GO:0055085">
    <property type="term" value="P:transmembrane transport"/>
    <property type="evidence" value="ECO:0007669"/>
    <property type="project" value="InterPro"/>
</dbReference>
<feature type="domain" description="ABC transmembrane type-1" evidence="9">
    <location>
        <begin position="119"/>
        <end position="306"/>
    </location>
</feature>
<dbReference type="GO" id="GO:0005886">
    <property type="term" value="C:plasma membrane"/>
    <property type="evidence" value="ECO:0007669"/>
    <property type="project" value="UniProtKB-SubCell"/>
</dbReference>
<feature type="transmembrane region" description="Helical" evidence="7">
    <location>
        <begin position="234"/>
        <end position="259"/>
    </location>
</feature>